<dbReference type="InterPro" id="IPR041705">
    <property type="entry name" value="PIN_Sll0205"/>
</dbReference>
<name>T0ZE31_9ZZZZ</name>
<evidence type="ECO:0000313" key="1">
    <source>
        <dbReference type="EMBL" id="EQD42482.1"/>
    </source>
</evidence>
<sequence length="62" mass="7256">QMQQNGFFLLNIELRHVTKVEALPFHHRDPFDRLLITQAKAERMTLVTADSVLSSYGIRCLW</sequence>
<dbReference type="CDD" id="cd09872">
    <property type="entry name" value="PIN_Sll0205-like"/>
    <property type="match status" value="1"/>
</dbReference>
<reference evidence="1" key="1">
    <citation type="submission" date="2013-08" db="EMBL/GenBank/DDBJ databases">
        <authorList>
            <person name="Mendez C."/>
            <person name="Richter M."/>
            <person name="Ferrer M."/>
            <person name="Sanchez J."/>
        </authorList>
    </citation>
    <scope>NUCLEOTIDE SEQUENCE</scope>
</reference>
<comment type="caution">
    <text evidence="1">The sequence shown here is derived from an EMBL/GenBank/DDBJ whole genome shotgun (WGS) entry which is preliminary data.</text>
</comment>
<feature type="non-terminal residue" evidence="1">
    <location>
        <position position="1"/>
    </location>
</feature>
<dbReference type="AlphaFoldDB" id="T0ZE31"/>
<dbReference type="EMBL" id="AUZX01011680">
    <property type="protein sequence ID" value="EQD42482.1"/>
    <property type="molecule type" value="Genomic_DNA"/>
</dbReference>
<accession>T0ZE31</accession>
<gene>
    <name evidence="1" type="ORF">B1A_15908</name>
</gene>
<dbReference type="PANTHER" id="PTHR36173:SF2">
    <property type="entry name" value="RIBONUCLEASE VAPC16"/>
    <property type="match status" value="1"/>
</dbReference>
<dbReference type="SUPFAM" id="SSF88723">
    <property type="entry name" value="PIN domain-like"/>
    <property type="match status" value="1"/>
</dbReference>
<dbReference type="InterPro" id="IPR029060">
    <property type="entry name" value="PIN-like_dom_sf"/>
</dbReference>
<reference evidence="1" key="2">
    <citation type="journal article" date="2014" name="ISME J.">
        <title>Microbial stratification in low pH oxic and suboxic macroscopic growths along an acid mine drainage.</title>
        <authorList>
            <person name="Mendez-Garcia C."/>
            <person name="Mesa V."/>
            <person name="Sprenger R.R."/>
            <person name="Richter M."/>
            <person name="Diez M.S."/>
            <person name="Solano J."/>
            <person name="Bargiela R."/>
            <person name="Golyshina O.V."/>
            <person name="Manteca A."/>
            <person name="Ramos J.L."/>
            <person name="Gallego J.R."/>
            <person name="Llorente I."/>
            <person name="Martins Dos Santos V.A."/>
            <person name="Jensen O.N."/>
            <person name="Pelaez A.I."/>
            <person name="Sanchez J."/>
            <person name="Ferrer M."/>
        </authorList>
    </citation>
    <scope>NUCLEOTIDE SEQUENCE</scope>
</reference>
<proteinExistence type="predicted"/>
<organism evidence="1">
    <name type="scientific">mine drainage metagenome</name>
    <dbReference type="NCBI Taxonomy" id="410659"/>
    <lineage>
        <taxon>unclassified sequences</taxon>
        <taxon>metagenomes</taxon>
        <taxon>ecological metagenomes</taxon>
    </lineage>
</organism>
<dbReference type="PANTHER" id="PTHR36173">
    <property type="entry name" value="RIBONUCLEASE VAPC16-RELATED"/>
    <property type="match status" value="1"/>
</dbReference>
<dbReference type="InterPro" id="IPR052919">
    <property type="entry name" value="TA_system_RNase"/>
</dbReference>
<protein>
    <submittedName>
        <fullName evidence="1">PilT protein domain protein</fullName>
    </submittedName>
</protein>